<dbReference type="SUPFAM" id="SSF53474">
    <property type="entry name" value="alpha/beta-Hydrolases"/>
    <property type="match status" value="1"/>
</dbReference>
<dbReference type="Proteomes" id="UP001200557">
    <property type="component" value="Unassembled WGS sequence"/>
</dbReference>
<evidence type="ECO:0000313" key="3">
    <source>
        <dbReference type="Proteomes" id="UP001200557"/>
    </source>
</evidence>
<comment type="caution">
    <text evidence="2">The sequence shown here is derived from an EMBL/GenBank/DDBJ whole genome shotgun (WGS) entry which is preliminary data.</text>
</comment>
<evidence type="ECO:0000313" key="2">
    <source>
        <dbReference type="EMBL" id="MCF2870047.1"/>
    </source>
</evidence>
<dbReference type="Pfam" id="PF12146">
    <property type="entry name" value="Hydrolase_4"/>
    <property type="match status" value="1"/>
</dbReference>
<dbReference type="InterPro" id="IPR029058">
    <property type="entry name" value="AB_hydrolase_fold"/>
</dbReference>
<proteinExistence type="predicted"/>
<dbReference type="InterPro" id="IPR022742">
    <property type="entry name" value="Hydrolase_4"/>
</dbReference>
<dbReference type="RefSeq" id="WP_235224167.1">
    <property type="nucleotide sequence ID" value="NZ_JAKGAQ010000001.1"/>
</dbReference>
<sequence>MESAPYHADIAGNPDGTCHWLTCVDGVRIRVGHWSFAQAKGTVLIFPGRTEYVEKYGRTAAELSKRGFASVAIDWRGQGLADRLLENRAVGHVDVFEDYQLDIKAVLTHVKKLGLPEPYHLLGHSMGGCIGLRALYDGLAVRSVVFSAPMWGIRMSPALRPIAWGLSSVSKPLGFGGIFAPGQQAETYVLRTNADENTLTSDPSSFEILQNQLITHPDLALGGPSLHWLNESLREMRTLSQRPSPDVPCLTFLGTEESIVDPVRINDRMARWPGGELVLLEKGRHEVLMETKPLRDRVFDGATDLFNKHSPQMA</sequence>
<keyword evidence="2" id="KW-0378">Hydrolase</keyword>
<reference evidence="2 3" key="1">
    <citation type="submission" date="2022-01" db="EMBL/GenBank/DDBJ databases">
        <title>Octadecabacter sp. nov., isolated from a marine alga.</title>
        <authorList>
            <person name="Jin M.S."/>
            <person name="Kim H.M."/>
            <person name="Han D.M."/>
            <person name="Jung J.J."/>
            <person name="Jeon C.O."/>
        </authorList>
    </citation>
    <scope>NUCLEOTIDE SEQUENCE [LARGE SCALE GENOMIC DNA]</scope>
    <source>
        <strain evidence="2 3">G9-8</strain>
    </source>
</reference>
<dbReference type="EMBL" id="JAKGAQ010000001">
    <property type="protein sequence ID" value="MCF2870047.1"/>
    <property type="molecule type" value="Genomic_DNA"/>
</dbReference>
<dbReference type="PANTHER" id="PTHR11614">
    <property type="entry name" value="PHOSPHOLIPASE-RELATED"/>
    <property type="match status" value="1"/>
</dbReference>
<protein>
    <submittedName>
        <fullName evidence="2">Alpha/beta hydrolase</fullName>
    </submittedName>
</protein>
<feature type="domain" description="Serine aminopeptidase S33" evidence="1">
    <location>
        <begin position="38"/>
        <end position="291"/>
    </location>
</feature>
<organism evidence="2 3">
    <name type="scientific">Octadecabacter dasysiphoniae</name>
    <dbReference type="NCBI Taxonomy" id="2909341"/>
    <lineage>
        <taxon>Bacteria</taxon>
        <taxon>Pseudomonadati</taxon>
        <taxon>Pseudomonadota</taxon>
        <taxon>Alphaproteobacteria</taxon>
        <taxon>Rhodobacterales</taxon>
        <taxon>Roseobacteraceae</taxon>
        <taxon>Octadecabacter</taxon>
    </lineage>
</organism>
<dbReference type="Gene3D" id="3.40.50.1820">
    <property type="entry name" value="alpha/beta hydrolase"/>
    <property type="match status" value="1"/>
</dbReference>
<evidence type="ECO:0000259" key="1">
    <source>
        <dbReference type="Pfam" id="PF12146"/>
    </source>
</evidence>
<dbReference type="GO" id="GO:0016787">
    <property type="term" value="F:hydrolase activity"/>
    <property type="evidence" value="ECO:0007669"/>
    <property type="project" value="UniProtKB-KW"/>
</dbReference>
<dbReference type="InterPro" id="IPR051044">
    <property type="entry name" value="MAG_DAG_Lipase"/>
</dbReference>
<keyword evidence="3" id="KW-1185">Reference proteome</keyword>
<accession>A0ABS9CSG7</accession>
<gene>
    <name evidence="2" type="ORF">L0664_03115</name>
</gene>
<name>A0ABS9CSG7_9RHOB</name>